<evidence type="ECO:0000313" key="2">
    <source>
        <dbReference type="Proteomes" id="UP000255165"/>
    </source>
</evidence>
<organism evidence="1 2">
    <name type="scientific">Cupriavidus lacunae</name>
    <dbReference type="NCBI Taxonomy" id="2666307"/>
    <lineage>
        <taxon>Bacteria</taxon>
        <taxon>Pseudomonadati</taxon>
        <taxon>Pseudomonadota</taxon>
        <taxon>Betaproteobacteria</taxon>
        <taxon>Burkholderiales</taxon>
        <taxon>Burkholderiaceae</taxon>
        <taxon>Cupriavidus</taxon>
    </lineage>
</organism>
<keyword evidence="2" id="KW-1185">Reference proteome</keyword>
<protein>
    <submittedName>
        <fullName evidence="1">Uncharacterized protein</fullName>
    </submittedName>
</protein>
<dbReference type="Proteomes" id="UP000255165">
    <property type="component" value="Unassembled WGS sequence"/>
</dbReference>
<dbReference type="EMBL" id="QKWJ01000028">
    <property type="protein sequence ID" value="RDK08301.1"/>
    <property type="molecule type" value="Genomic_DNA"/>
</dbReference>
<accession>A0A370NRR0</accession>
<sequence length="130" mass="14362">MTSVHSNSNGDVSRRIASEPMSLRSAAMDGLCRPDEAGLKFLARDGMVKIELPGPGLQVIVEQAGVAQVIFLEDSAMLEICLKQGSRLSLHCSFESAQCLAVELLPEARDHEFLFHDRNGDRYCAWDDLR</sequence>
<gene>
    <name evidence="1" type="ORF">DN412_21795</name>
</gene>
<evidence type="ECO:0000313" key="1">
    <source>
        <dbReference type="EMBL" id="RDK08301.1"/>
    </source>
</evidence>
<reference evidence="2" key="1">
    <citation type="submission" date="2018-06" db="EMBL/GenBank/DDBJ databases">
        <authorList>
            <person name="Feng T."/>
            <person name="Jeon C.O."/>
        </authorList>
    </citation>
    <scope>NUCLEOTIDE SEQUENCE [LARGE SCALE GENOMIC DNA]</scope>
    <source>
        <strain evidence="2">S23</strain>
    </source>
</reference>
<dbReference type="AlphaFoldDB" id="A0A370NRR0"/>
<proteinExistence type="predicted"/>
<name>A0A370NRR0_9BURK</name>
<comment type="caution">
    <text evidence="1">The sequence shown here is derived from an EMBL/GenBank/DDBJ whole genome shotgun (WGS) entry which is preliminary data.</text>
</comment>